<dbReference type="EMBL" id="JBHSSB010000003">
    <property type="protein sequence ID" value="MFC6293666.1"/>
    <property type="molecule type" value="Genomic_DNA"/>
</dbReference>
<keyword evidence="3" id="KW-1185">Reference proteome</keyword>
<protein>
    <recommendedName>
        <fullName evidence="4">Integral membrane protein</fullName>
    </recommendedName>
</protein>
<reference evidence="3" key="1">
    <citation type="journal article" date="2019" name="Int. J. Syst. Evol. Microbiol.">
        <title>The Global Catalogue of Microorganisms (GCM) 10K type strain sequencing project: providing services to taxonomists for standard genome sequencing and annotation.</title>
        <authorList>
            <consortium name="The Broad Institute Genomics Platform"/>
            <consortium name="The Broad Institute Genome Sequencing Center for Infectious Disease"/>
            <person name="Wu L."/>
            <person name="Ma J."/>
        </authorList>
    </citation>
    <scope>NUCLEOTIDE SEQUENCE [LARGE SCALE GENOMIC DNA]</scope>
    <source>
        <strain evidence="3">CCM 8934</strain>
    </source>
</reference>
<evidence type="ECO:0000256" key="1">
    <source>
        <dbReference type="SAM" id="Phobius"/>
    </source>
</evidence>
<keyword evidence="1" id="KW-0812">Transmembrane</keyword>
<sequence>MKKSFTWTLSNLFATLLLVLGVGLLLVALLMSFGTRIGIEGAVTALVLLLVGLIFMHPVPLKVLAPMIGIISLSAGYATYFSSQHSWLASILAILITAGIVSYGFSLRRTLKRRHSQWY</sequence>
<feature type="transmembrane region" description="Helical" evidence="1">
    <location>
        <begin position="12"/>
        <end position="31"/>
    </location>
</feature>
<proteinExistence type="predicted"/>
<gene>
    <name evidence="2" type="ORF">ACFQH1_00165</name>
</gene>
<keyword evidence="1" id="KW-0472">Membrane</keyword>
<dbReference type="Proteomes" id="UP001596227">
    <property type="component" value="Unassembled WGS sequence"/>
</dbReference>
<evidence type="ECO:0008006" key="4">
    <source>
        <dbReference type="Google" id="ProtNLM"/>
    </source>
</evidence>
<name>A0ABW1UF48_9LACO</name>
<organism evidence="2 3">
    <name type="scientific">Lactiplantibacillus daoliensis</name>
    <dbReference type="NCBI Taxonomy" id="2559916"/>
    <lineage>
        <taxon>Bacteria</taxon>
        <taxon>Bacillati</taxon>
        <taxon>Bacillota</taxon>
        <taxon>Bacilli</taxon>
        <taxon>Lactobacillales</taxon>
        <taxon>Lactobacillaceae</taxon>
        <taxon>Lactiplantibacillus</taxon>
    </lineage>
</organism>
<evidence type="ECO:0000313" key="2">
    <source>
        <dbReference type="EMBL" id="MFC6293666.1"/>
    </source>
</evidence>
<dbReference type="RefSeq" id="WP_137607941.1">
    <property type="nucleotide sequence ID" value="NZ_BJDH01000009.1"/>
</dbReference>
<feature type="transmembrane region" description="Helical" evidence="1">
    <location>
        <begin position="63"/>
        <end position="81"/>
    </location>
</feature>
<comment type="caution">
    <text evidence="2">The sequence shown here is derived from an EMBL/GenBank/DDBJ whole genome shotgun (WGS) entry which is preliminary data.</text>
</comment>
<evidence type="ECO:0000313" key="3">
    <source>
        <dbReference type="Proteomes" id="UP001596227"/>
    </source>
</evidence>
<keyword evidence="1" id="KW-1133">Transmembrane helix</keyword>
<feature type="transmembrane region" description="Helical" evidence="1">
    <location>
        <begin position="37"/>
        <end position="56"/>
    </location>
</feature>
<accession>A0ABW1UF48</accession>
<feature type="transmembrane region" description="Helical" evidence="1">
    <location>
        <begin position="87"/>
        <end position="105"/>
    </location>
</feature>